<dbReference type="EMBL" id="JAAGLU010000457">
    <property type="protein sequence ID" value="NEC93067.1"/>
    <property type="molecule type" value="Genomic_DNA"/>
</dbReference>
<proteinExistence type="predicted"/>
<comment type="caution">
    <text evidence="1">The sequence shown here is derived from an EMBL/GenBank/DDBJ whole genome shotgun (WGS) entry which is preliminary data.</text>
</comment>
<name>A0A6B3C8H4_9ACTN</name>
<sequence>MSKADKLGGGSSFQRAYALQATTDLSARGRAKAVAEGRVASYTIVKIPLAQVSSTPLNPRRNFGTPEELTRFGEDLRQAQLAACVVVTRAAYLELWPDHAEAIGDADYVRVTGERRFRSA</sequence>
<organism evidence="1">
    <name type="scientific">Streptomyces sp. SID12501</name>
    <dbReference type="NCBI Taxonomy" id="2706042"/>
    <lineage>
        <taxon>Bacteria</taxon>
        <taxon>Bacillati</taxon>
        <taxon>Actinomycetota</taxon>
        <taxon>Actinomycetes</taxon>
        <taxon>Kitasatosporales</taxon>
        <taxon>Streptomycetaceae</taxon>
        <taxon>Streptomyces</taxon>
    </lineage>
</organism>
<accession>A0A6B3C8H4</accession>
<reference evidence="1" key="1">
    <citation type="submission" date="2020-01" db="EMBL/GenBank/DDBJ databases">
        <title>Insect and environment-associated Actinomycetes.</title>
        <authorList>
            <person name="Currrie C."/>
            <person name="Chevrette M."/>
            <person name="Carlson C."/>
            <person name="Stubbendieck R."/>
            <person name="Wendt-Pienkowski E."/>
        </authorList>
    </citation>
    <scope>NUCLEOTIDE SEQUENCE</scope>
    <source>
        <strain evidence="1">SID12501</strain>
    </source>
</reference>
<gene>
    <name evidence="1" type="ORF">G3I71_46755</name>
</gene>
<protein>
    <submittedName>
        <fullName evidence="1">Plasmid partitioning protein</fullName>
    </submittedName>
</protein>
<feature type="non-terminal residue" evidence="1">
    <location>
        <position position="120"/>
    </location>
</feature>
<dbReference type="AlphaFoldDB" id="A0A6B3C8H4"/>
<evidence type="ECO:0000313" key="1">
    <source>
        <dbReference type="EMBL" id="NEC93067.1"/>
    </source>
</evidence>